<dbReference type="KEGG" id="cyt:cce_4938"/>
<dbReference type="AlphaFoldDB" id="B1X2C3"/>
<dbReference type="HOGENOM" id="CLU_1319172_0_0_3"/>
<reference evidence="1 2" key="1">
    <citation type="journal article" date="2008" name="Proc. Natl. Acad. Sci. U.S.A.">
        <title>The genome of Cyanothece 51142, a unicellular diazotrophic cyanobacterium important in the marine nitrogen cycle.</title>
        <authorList>
            <person name="Welsh E.A."/>
            <person name="Liberton M."/>
            <person name="Stoeckel J."/>
            <person name="Loh T."/>
            <person name="Elvitigala T."/>
            <person name="Wang C."/>
            <person name="Wollam A."/>
            <person name="Fulton R.S."/>
            <person name="Clifton S.W."/>
            <person name="Jacobs J.M."/>
            <person name="Aurora R."/>
            <person name="Ghosh B.K."/>
            <person name="Sherman L.A."/>
            <person name="Smith R.D."/>
            <person name="Wilson R.K."/>
            <person name="Pakrasi H.B."/>
        </authorList>
    </citation>
    <scope>NUCLEOTIDE SEQUENCE [LARGE SCALE GENOMIC DNA]</scope>
    <source>
        <strain evidence="2">ATCC 51142 / BH68</strain>
    </source>
</reference>
<name>B1X2C3_CROS5</name>
<proteinExistence type="predicted"/>
<keyword evidence="2" id="KW-1185">Reference proteome</keyword>
<dbReference type="OrthoDB" id="429180at2"/>
<dbReference type="eggNOG" id="ENOG5034CDX">
    <property type="taxonomic scope" value="Bacteria"/>
</dbReference>
<evidence type="ECO:0000313" key="2">
    <source>
        <dbReference type="Proteomes" id="UP000001203"/>
    </source>
</evidence>
<accession>B1X2C3</accession>
<dbReference type="Proteomes" id="UP000001203">
    <property type="component" value="Chromosome linear"/>
</dbReference>
<dbReference type="EMBL" id="CP000807">
    <property type="protein sequence ID" value="ACB54284.1"/>
    <property type="molecule type" value="Genomic_DNA"/>
</dbReference>
<gene>
    <name evidence="1" type="ordered locus">cce_4938</name>
</gene>
<protein>
    <submittedName>
        <fullName evidence="1">Uncharacterized protein</fullName>
    </submittedName>
</protein>
<dbReference type="STRING" id="43989.cce_4938"/>
<sequence length="227" mass="26942">MNKQENSLRLPPTIPNINQELEQAITLLGNRVQTDLKDKTKKKLIKLVGEYPTKETAYEWKLSLKQIVKKSPILQTPNPRSDTTYTTCSLQKESLDRYSNVPQSLGETRIILDYIKYKLKHYYLEDEGRYDEIFLKQLKYWYQWFPHDVREDEFSKKLFKICLGEKSKETSSDFNYVKYKYDLFPEIITPSESAEFIDPLVQLALSKVDWKLLTKRLLKTLNLEIRS</sequence>
<organism evidence="1 2">
    <name type="scientific">Crocosphaera subtropica (strain ATCC 51142 / BH68)</name>
    <name type="common">Cyanothece sp. (strain ATCC 51142)</name>
    <dbReference type="NCBI Taxonomy" id="43989"/>
    <lineage>
        <taxon>Bacteria</taxon>
        <taxon>Bacillati</taxon>
        <taxon>Cyanobacteriota</taxon>
        <taxon>Cyanophyceae</taxon>
        <taxon>Oscillatoriophycideae</taxon>
        <taxon>Chroococcales</taxon>
        <taxon>Aphanothecaceae</taxon>
        <taxon>Crocosphaera</taxon>
        <taxon>Crocosphaera subtropica</taxon>
    </lineage>
</organism>
<dbReference type="RefSeq" id="WP_009546305.1">
    <property type="nucleotide sequence ID" value="NC_010547.1"/>
</dbReference>
<evidence type="ECO:0000313" key="1">
    <source>
        <dbReference type="EMBL" id="ACB54284.1"/>
    </source>
</evidence>